<accession>D5CRT2</accession>
<dbReference type="RefSeq" id="WP_013029566.1">
    <property type="nucleotide sequence ID" value="NC_013959.1"/>
</dbReference>
<reference evidence="2 3" key="1">
    <citation type="submission" date="2010-03" db="EMBL/GenBank/DDBJ databases">
        <title>Complete sequence of Sideroxydans lithotrophicus ES-1.</title>
        <authorList>
            <consortium name="US DOE Joint Genome Institute"/>
            <person name="Lucas S."/>
            <person name="Copeland A."/>
            <person name="Lapidus A."/>
            <person name="Cheng J.-F."/>
            <person name="Bruce D."/>
            <person name="Goodwin L."/>
            <person name="Pitluck S."/>
            <person name="Munk A.C."/>
            <person name="Detter J.C."/>
            <person name="Han C."/>
            <person name="Tapia R."/>
            <person name="Larimer F."/>
            <person name="Land M."/>
            <person name="Hauser L."/>
            <person name="Kyrpides N."/>
            <person name="Ivanova N."/>
            <person name="Emerson D."/>
            <person name="Woyke T."/>
        </authorList>
    </citation>
    <scope>NUCLEOTIDE SEQUENCE [LARGE SCALE GENOMIC DNA]</scope>
    <source>
        <strain evidence="2 3">ES-1</strain>
    </source>
</reference>
<dbReference type="PROSITE" id="PS51257">
    <property type="entry name" value="PROKAR_LIPOPROTEIN"/>
    <property type="match status" value="1"/>
</dbReference>
<dbReference type="EMBL" id="CP001965">
    <property type="protein sequence ID" value="ADE11668.1"/>
    <property type="molecule type" value="Genomic_DNA"/>
</dbReference>
<dbReference type="AlphaFoldDB" id="D5CRT2"/>
<keyword evidence="3" id="KW-1185">Reference proteome</keyword>
<keyword evidence="1" id="KW-0732">Signal</keyword>
<feature type="signal peptide" evidence="1">
    <location>
        <begin position="1"/>
        <end position="19"/>
    </location>
</feature>
<evidence type="ECO:0000313" key="2">
    <source>
        <dbReference type="EMBL" id="ADE11668.1"/>
    </source>
</evidence>
<feature type="chain" id="PRO_5003070529" description="DUF1161 domain-containing protein" evidence="1">
    <location>
        <begin position="20"/>
        <end position="89"/>
    </location>
</feature>
<evidence type="ECO:0000256" key="1">
    <source>
        <dbReference type="SAM" id="SignalP"/>
    </source>
</evidence>
<organism evidence="2 3">
    <name type="scientific">Sideroxydans lithotrophicus (strain ES-1)</name>
    <dbReference type="NCBI Taxonomy" id="580332"/>
    <lineage>
        <taxon>Bacteria</taxon>
        <taxon>Pseudomonadati</taxon>
        <taxon>Pseudomonadota</taxon>
        <taxon>Betaproteobacteria</taxon>
        <taxon>Nitrosomonadales</taxon>
        <taxon>Gallionellaceae</taxon>
        <taxon>Sideroxydans</taxon>
    </lineage>
</organism>
<dbReference type="InterPro" id="IPR010595">
    <property type="entry name" value="DUF1161"/>
</dbReference>
<dbReference type="STRING" id="580332.Slit_1431"/>
<gene>
    <name evidence="2" type="ordered locus">Slit_1431</name>
</gene>
<evidence type="ECO:0008006" key="4">
    <source>
        <dbReference type="Google" id="ProtNLM"/>
    </source>
</evidence>
<protein>
    <recommendedName>
        <fullName evidence="4">DUF1161 domain-containing protein</fullName>
    </recommendedName>
</protein>
<dbReference type="KEGG" id="slt:Slit_1431"/>
<dbReference type="OrthoDB" id="9152878at2"/>
<sequence length="89" mass="9094" precursor="true">MRNLLLATCLFSLSVPAMASCDDLKAQIDAKLQAKGVKSYTLDIVPVAQAAAAPVAASGAAAATPAKETAGKVVGTCEGDTKQIIYKRN</sequence>
<dbReference type="HOGENOM" id="CLU_155120_1_0_4"/>
<dbReference type="Pfam" id="PF06649">
    <property type="entry name" value="DUF1161"/>
    <property type="match status" value="1"/>
</dbReference>
<dbReference type="Proteomes" id="UP000001625">
    <property type="component" value="Chromosome"/>
</dbReference>
<proteinExistence type="predicted"/>
<name>D5CRT2_SIDLE</name>
<evidence type="ECO:0000313" key="3">
    <source>
        <dbReference type="Proteomes" id="UP000001625"/>
    </source>
</evidence>